<feature type="transmembrane region" description="Helical" evidence="1">
    <location>
        <begin position="6"/>
        <end position="27"/>
    </location>
</feature>
<dbReference type="AlphaFoldDB" id="A0A2K9P365"/>
<dbReference type="GeneID" id="98062924"/>
<dbReference type="EMBL" id="CP020991">
    <property type="protein sequence ID" value="AUO19693.1"/>
    <property type="molecule type" value="Genomic_DNA"/>
</dbReference>
<dbReference type="Pfam" id="PF09512">
    <property type="entry name" value="ThiW"/>
    <property type="match status" value="1"/>
</dbReference>
<feature type="transmembrane region" description="Helical" evidence="1">
    <location>
        <begin position="102"/>
        <end position="123"/>
    </location>
</feature>
<dbReference type="NCBIfam" id="TIGR02359">
    <property type="entry name" value="thiW"/>
    <property type="match status" value="1"/>
</dbReference>
<accession>A0A2K9P365</accession>
<reference evidence="2 3" key="1">
    <citation type="submission" date="2017-04" db="EMBL/GenBank/DDBJ databases">
        <title>Monoglobus pectinilyticus 14 draft genome.</title>
        <authorList>
            <person name="Kim C."/>
            <person name="Rosendale D.I."/>
            <person name="Kelly W.J."/>
            <person name="Tannock G.W."/>
            <person name="Patchett M.L."/>
            <person name="Jordens J.Z."/>
        </authorList>
    </citation>
    <scope>NUCLEOTIDE SEQUENCE [LARGE SCALE GENOMIC DNA]</scope>
    <source>
        <strain evidence="2 3">14</strain>
    </source>
</reference>
<keyword evidence="1" id="KW-1133">Transmembrane helix</keyword>
<feature type="transmembrane region" description="Helical" evidence="1">
    <location>
        <begin position="66"/>
        <end position="90"/>
    </location>
</feature>
<dbReference type="Proteomes" id="UP000235589">
    <property type="component" value="Chromosome"/>
</dbReference>
<proteinExistence type="predicted"/>
<evidence type="ECO:0000256" key="1">
    <source>
        <dbReference type="SAM" id="Phobius"/>
    </source>
</evidence>
<dbReference type="KEGG" id="mpec:B9O19_01533"/>
<gene>
    <name evidence="2" type="ORF">B9O19_01533</name>
</gene>
<dbReference type="PIRSF" id="PIRSF024534">
    <property type="entry name" value="ThiW"/>
    <property type="match status" value="1"/>
</dbReference>
<dbReference type="InterPro" id="IPR012652">
    <property type="entry name" value="ThiW"/>
</dbReference>
<evidence type="ECO:0000313" key="2">
    <source>
        <dbReference type="EMBL" id="AUO19693.1"/>
    </source>
</evidence>
<keyword evidence="1" id="KW-0812">Transmembrane</keyword>
<feature type="transmembrane region" description="Helical" evidence="1">
    <location>
        <begin position="129"/>
        <end position="154"/>
    </location>
</feature>
<organism evidence="2 3">
    <name type="scientific">Monoglobus pectinilyticus</name>
    <dbReference type="NCBI Taxonomy" id="1981510"/>
    <lineage>
        <taxon>Bacteria</taxon>
        <taxon>Bacillati</taxon>
        <taxon>Bacillota</taxon>
        <taxon>Clostridia</taxon>
        <taxon>Monoglobales</taxon>
        <taxon>Monoglobaceae</taxon>
        <taxon>Monoglobus</taxon>
    </lineage>
</organism>
<keyword evidence="1" id="KW-0472">Membrane</keyword>
<dbReference type="OrthoDB" id="5516776at2"/>
<keyword evidence="3" id="KW-1185">Reference proteome</keyword>
<sequence length="166" mass="17346">MKKTIAWKMAVAGVLIAVCVVCSPLSIPVGASRCFPVQHLVNILAAVLLGPFYGVGMAFVTSLIRVLMGTGTLLAFPGSMCGALLCGLVYKYSKNIPLTCIGELFGTSVLGGICAYPIAALLMGKEAVLWTYILPFFVSSAGGTVIAAVILFALKKTKVLNKMGQI</sequence>
<protein>
    <submittedName>
        <fullName evidence="2">ThiW protein</fullName>
    </submittedName>
</protein>
<evidence type="ECO:0000313" key="3">
    <source>
        <dbReference type="Proteomes" id="UP000235589"/>
    </source>
</evidence>
<feature type="transmembrane region" description="Helical" evidence="1">
    <location>
        <begin position="39"/>
        <end position="60"/>
    </location>
</feature>
<dbReference type="RefSeq" id="WP_102365876.1">
    <property type="nucleotide sequence ID" value="NZ_CP020991.1"/>
</dbReference>
<dbReference type="Gene3D" id="1.10.1760.20">
    <property type="match status" value="1"/>
</dbReference>
<name>A0A2K9P365_9FIRM</name>